<dbReference type="EMBL" id="AY458649">
    <property type="protein sequence ID" value="AAR38393.1"/>
    <property type="molecule type" value="Genomic_DNA"/>
</dbReference>
<protein>
    <submittedName>
        <fullName evidence="2">Uncharacterized protein</fullName>
    </submittedName>
</protein>
<feature type="compositionally biased region" description="Low complexity" evidence="1">
    <location>
        <begin position="174"/>
        <end position="190"/>
    </location>
</feature>
<evidence type="ECO:0000313" key="2">
    <source>
        <dbReference type="EMBL" id="AAR38393.1"/>
    </source>
</evidence>
<feature type="compositionally biased region" description="Polar residues" evidence="1">
    <location>
        <begin position="33"/>
        <end position="42"/>
    </location>
</feature>
<sequence>MSGSSSNEDAKDVLASIRRVIVDEVRDNPMARPQSSTQSSKPSGAKRLVLGPALRVPSESQFIPGSASDTPSSNVVAGSDGHQDDAHADMDAAPNPTKSGVQNMSSTSPAPEAEQAQEQRSKKRRELVRARRKEPAPVAEAPVHASRQEPVKTRQQAPVSKTAVPVKAPPQKPVPKASAPAGPKSASVGSARRKDASKLETKIAALETLVARSKGQWEPDRPEQDAYAATQDAPMTWDSSDAAPTPSASSTPRSAPIEQSKTEMDEAKFRQFVVEIVREELKVQLDIRLNRLVRNIVGREVKRALDKDDAS</sequence>
<feature type="compositionally biased region" description="Basic and acidic residues" evidence="1">
    <location>
        <begin position="81"/>
        <end position="90"/>
    </location>
</feature>
<feature type="compositionally biased region" description="Basic and acidic residues" evidence="1">
    <location>
        <begin position="215"/>
        <end position="224"/>
    </location>
</feature>
<dbReference type="AlphaFoldDB" id="Q6SF29"/>
<feature type="compositionally biased region" description="Polar residues" evidence="1">
    <location>
        <begin position="58"/>
        <end position="76"/>
    </location>
</feature>
<feature type="compositionally biased region" description="Low complexity" evidence="1">
    <location>
        <begin position="238"/>
        <end position="256"/>
    </location>
</feature>
<name>Q6SF29_9BACT</name>
<accession>Q6SF29</accession>
<gene>
    <name evidence="2" type="ORF">MBMO_EBAC080-L028H02.56</name>
</gene>
<reference evidence="2" key="2">
    <citation type="submission" date="2003-12" db="EMBL/GenBank/DDBJ databases">
        <title>Monterey Bay Coastal Ocean Microbial Observatory environmental clone sequencing.</title>
        <authorList>
            <person name="DeLong E.F."/>
        </authorList>
    </citation>
    <scope>NUCLEOTIDE SEQUENCE</scope>
</reference>
<organism evidence="2">
    <name type="scientific">uncultured marine bacterium 582</name>
    <dbReference type="NCBI Taxonomy" id="257402"/>
    <lineage>
        <taxon>Bacteria</taxon>
        <taxon>environmental samples</taxon>
    </lineage>
</organism>
<reference evidence="2" key="1">
    <citation type="submission" date="2003-11" db="EMBL/GenBank/DDBJ databases">
        <authorList>
            <person name="Heidelberg J.F."/>
            <person name="Eisen J.A."/>
            <person name="Nelson W.C."/>
            <person name="DeLong E.F."/>
        </authorList>
    </citation>
    <scope>NUCLEOTIDE SEQUENCE</scope>
</reference>
<feature type="region of interest" description="Disordered" evidence="1">
    <location>
        <begin position="212"/>
        <end position="264"/>
    </location>
</feature>
<feature type="compositionally biased region" description="Polar residues" evidence="1">
    <location>
        <begin position="96"/>
        <end position="109"/>
    </location>
</feature>
<proteinExistence type="predicted"/>
<feature type="region of interest" description="Disordered" evidence="1">
    <location>
        <begin position="23"/>
        <end position="199"/>
    </location>
</feature>
<evidence type="ECO:0000256" key="1">
    <source>
        <dbReference type="SAM" id="MobiDB-lite"/>
    </source>
</evidence>